<evidence type="ECO:0000256" key="1">
    <source>
        <dbReference type="ARBA" id="ARBA00009981"/>
    </source>
</evidence>
<proteinExistence type="inferred from homology"/>
<dbReference type="EMBL" id="MHCC01000025">
    <property type="protein sequence ID" value="OGY12695.1"/>
    <property type="molecule type" value="Genomic_DNA"/>
</dbReference>
<evidence type="ECO:0000313" key="4">
    <source>
        <dbReference type="Proteomes" id="UP000178659"/>
    </source>
</evidence>
<dbReference type="AlphaFoldDB" id="A0A1G1VB89"/>
<dbReference type="SUPFAM" id="SSF143120">
    <property type="entry name" value="YefM-like"/>
    <property type="match status" value="1"/>
</dbReference>
<dbReference type="InterPro" id="IPR051405">
    <property type="entry name" value="phD/YefM_antitoxin"/>
</dbReference>
<name>A0A1G1VB89_9BACT</name>
<dbReference type="PANTHER" id="PTHR33713">
    <property type="entry name" value="ANTITOXIN YAFN-RELATED"/>
    <property type="match status" value="1"/>
</dbReference>
<comment type="similarity">
    <text evidence="1 2">Belongs to the phD/YefM antitoxin family.</text>
</comment>
<accession>A0A1G1VB89</accession>
<evidence type="ECO:0000313" key="3">
    <source>
        <dbReference type="EMBL" id="OGY12695.1"/>
    </source>
</evidence>
<dbReference type="InterPro" id="IPR006442">
    <property type="entry name" value="Antitoxin_Phd/YefM"/>
</dbReference>
<dbReference type="InterPro" id="IPR036165">
    <property type="entry name" value="YefM-like_sf"/>
</dbReference>
<dbReference type="Pfam" id="PF02604">
    <property type="entry name" value="PhdYeFM_antitox"/>
    <property type="match status" value="1"/>
</dbReference>
<evidence type="ECO:0000256" key="2">
    <source>
        <dbReference type="RuleBase" id="RU362080"/>
    </source>
</evidence>
<dbReference type="NCBIfam" id="TIGR01552">
    <property type="entry name" value="phd_fam"/>
    <property type="match status" value="1"/>
</dbReference>
<organism evidence="3 4">
    <name type="scientific">Candidatus Blackburnbacteria bacterium RIFCSPLOWO2_01_FULL_40_20</name>
    <dbReference type="NCBI Taxonomy" id="1797519"/>
    <lineage>
        <taxon>Bacteria</taxon>
        <taxon>Candidatus Blackburniibacteriota</taxon>
    </lineage>
</organism>
<protein>
    <recommendedName>
        <fullName evidence="2">Antitoxin</fullName>
    </recommendedName>
</protein>
<comment type="function">
    <text evidence="2">Antitoxin component of a type II toxin-antitoxin (TA) system.</text>
</comment>
<dbReference type="Proteomes" id="UP000178659">
    <property type="component" value="Unassembled WGS sequence"/>
</dbReference>
<sequence length="86" mass="9835">MTDIISITTLKQNTADVIKKVKSEPVVVVQRSEPAAVLVHPDHFKVLERALQDLEDLEDMIAVEERKNEPRVPFEVVKKKLFGKKK</sequence>
<dbReference type="Gene3D" id="3.40.1620.10">
    <property type="entry name" value="YefM-like domain"/>
    <property type="match status" value="1"/>
</dbReference>
<dbReference type="PANTHER" id="PTHR33713:SF10">
    <property type="entry name" value="ANTITOXIN YAFN"/>
    <property type="match status" value="1"/>
</dbReference>
<gene>
    <name evidence="3" type="ORF">A3A77_00170</name>
</gene>
<comment type="caution">
    <text evidence="3">The sequence shown here is derived from an EMBL/GenBank/DDBJ whole genome shotgun (WGS) entry which is preliminary data.</text>
</comment>
<reference evidence="3 4" key="1">
    <citation type="journal article" date="2016" name="Nat. Commun.">
        <title>Thousands of microbial genomes shed light on interconnected biogeochemical processes in an aquifer system.</title>
        <authorList>
            <person name="Anantharaman K."/>
            <person name="Brown C.T."/>
            <person name="Hug L.A."/>
            <person name="Sharon I."/>
            <person name="Castelle C.J."/>
            <person name="Probst A.J."/>
            <person name="Thomas B.C."/>
            <person name="Singh A."/>
            <person name="Wilkins M.J."/>
            <person name="Karaoz U."/>
            <person name="Brodie E.L."/>
            <person name="Williams K.H."/>
            <person name="Hubbard S.S."/>
            <person name="Banfield J.F."/>
        </authorList>
    </citation>
    <scope>NUCLEOTIDE SEQUENCE [LARGE SCALE GENOMIC DNA]</scope>
</reference>